<accession>A0ABP3ESY2</accession>
<name>A0ABP3ESY2_9ACTN</name>
<evidence type="ECO:0000256" key="1">
    <source>
        <dbReference type="SAM" id="SignalP"/>
    </source>
</evidence>
<comment type="caution">
    <text evidence="2">The sequence shown here is derived from an EMBL/GenBank/DDBJ whole genome shotgun (WGS) entry which is preliminary data.</text>
</comment>
<evidence type="ECO:0000313" key="3">
    <source>
        <dbReference type="Proteomes" id="UP001501867"/>
    </source>
</evidence>
<reference evidence="3" key="1">
    <citation type="journal article" date="2019" name="Int. J. Syst. Evol. Microbiol.">
        <title>The Global Catalogue of Microorganisms (GCM) 10K type strain sequencing project: providing services to taxonomists for standard genome sequencing and annotation.</title>
        <authorList>
            <consortium name="The Broad Institute Genomics Platform"/>
            <consortium name="The Broad Institute Genome Sequencing Center for Infectious Disease"/>
            <person name="Wu L."/>
            <person name="Ma J."/>
        </authorList>
    </citation>
    <scope>NUCLEOTIDE SEQUENCE [LARGE SCALE GENOMIC DNA]</scope>
    <source>
        <strain evidence="3">JCM 4505</strain>
    </source>
</reference>
<dbReference type="Proteomes" id="UP001501867">
    <property type="component" value="Unassembled WGS sequence"/>
</dbReference>
<feature type="signal peptide" evidence="1">
    <location>
        <begin position="1"/>
        <end position="33"/>
    </location>
</feature>
<dbReference type="EMBL" id="BAAABV010000006">
    <property type="protein sequence ID" value="GAA0274122.1"/>
    <property type="molecule type" value="Genomic_DNA"/>
</dbReference>
<feature type="chain" id="PRO_5046416639" evidence="1">
    <location>
        <begin position="34"/>
        <end position="176"/>
    </location>
</feature>
<sequence>MAHRQATVRAGAVLAISLIFSLFGTSGAPTALGAPEAASQPAQTVTVRVVRLTGFEQIRGNPAWIARDQQRLSGSVWQFNPDGTFAWSTTDVRTDLLPVRGTYTASGSQWSFAGHNSTAIGGSSAFIEITGNFDVSRSEMRMAVASGAGYGAVVNGQAFGSSASSAYQGVMAVAAQ</sequence>
<keyword evidence="1" id="KW-0732">Signal</keyword>
<keyword evidence="3" id="KW-1185">Reference proteome</keyword>
<gene>
    <name evidence="2" type="ORF">GCM10010302_09700</name>
</gene>
<protein>
    <submittedName>
        <fullName evidence="2">Uncharacterized protein</fullName>
    </submittedName>
</protein>
<proteinExistence type="predicted"/>
<evidence type="ECO:0000313" key="2">
    <source>
        <dbReference type="EMBL" id="GAA0274122.1"/>
    </source>
</evidence>
<organism evidence="2 3">
    <name type="scientific">Streptomyces polychromogenes</name>
    <dbReference type="NCBI Taxonomy" id="67342"/>
    <lineage>
        <taxon>Bacteria</taxon>
        <taxon>Bacillati</taxon>
        <taxon>Actinomycetota</taxon>
        <taxon>Actinomycetes</taxon>
        <taxon>Kitasatosporales</taxon>
        <taxon>Streptomycetaceae</taxon>
        <taxon>Streptomyces</taxon>
    </lineage>
</organism>